<dbReference type="SUPFAM" id="SSF55729">
    <property type="entry name" value="Acyl-CoA N-acyltransferases (Nat)"/>
    <property type="match status" value="1"/>
</dbReference>
<organism evidence="1 2">
    <name type="scientific">Streptomyces finlayi</name>
    <dbReference type="NCBI Taxonomy" id="67296"/>
    <lineage>
        <taxon>Bacteria</taxon>
        <taxon>Bacillati</taxon>
        <taxon>Actinomycetota</taxon>
        <taxon>Actinomycetes</taxon>
        <taxon>Kitasatosporales</taxon>
        <taxon>Streptomycetaceae</taxon>
        <taxon>Streptomyces</taxon>
    </lineage>
</organism>
<evidence type="ECO:0000313" key="2">
    <source>
        <dbReference type="Proteomes" id="UP000638353"/>
    </source>
</evidence>
<comment type="caution">
    <text evidence="1">The sequence shown here is derived from an EMBL/GenBank/DDBJ whole genome shotgun (WGS) entry which is preliminary data.</text>
</comment>
<reference evidence="1" key="1">
    <citation type="journal article" date="2014" name="Int. J. Syst. Evol. Microbiol.">
        <title>Complete genome sequence of Corynebacterium casei LMG S-19264T (=DSM 44701T), isolated from a smear-ripened cheese.</title>
        <authorList>
            <consortium name="US DOE Joint Genome Institute (JGI-PGF)"/>
            <person name="Walter F."/>
            <person name="Albersmeier A."/>
            <person name="Kalinowski J."/>
            <person name="Ruckert C."/>
        </authorList>
    </citation>
    <scope>NUCLEOTIDE SEQUENCE</scope>
    <source>
        <strain evidence="1">JCM 4637</strain>
    </source>
</reference>
<dbReference type="RefSeq" id="WP_189824346.1">
    <property type="nucleotide sequence ID" value="NZ_BMVC01000007.1"/>
</dbReference>
<dbReference type="InterPro" id="IPR016181">
    <property type="entry name" value="Acyl_CoA_acyltransferase"/>
</dbReference>
<name>A0A919CB10_9ACTN</name>
<dbReference type="Gene3D" id="3.40.630.30">
    <property type="match status" value="1"/>
</dbReference>
<reference evidence="1" key="2">
    <citation type="submission" date="2020-09" db="EMBL/GenBank/DDBJ databases">
        <authorList>
            <person name="Sun Q."/>
            <person name="Ohkuma M."/>
        </authorList>
    </citation>
    <scope>NUCLEOTIDE SEQUENCE</scope>
    <source>
        <strain evidence="1">JCM 4637</strain>
    </source>
</reference>
<proteinExistence type="predicted"/>
<gene>
    <name evidence="1" type="ORF">GCM10010334_40560</name>
</gene>
<accession>A0A919CB10</accession>
<protein>
    <recommendedName>
        <fullName evidence="3">N-acetyltransferase</fullName>
    </recommendedName>
</protein>
<sequence>MTEQTPPAHPFVPAGFTAPRLLETDAFRLVPLAPEHNAGDLAAWTSSIEHIRSTPGFGRSWPPPEGMSAQANLADVEEHQADFEARKGFTFTVLDPATDEVIGCLYLYPDWDDPSVTSVRSWVRADRAELDGPLVRTVREWLAAKWPFEKISYR</sequence>
<dbReference type="AlphaFoldDB" id="A0A919CB10"/>
<evidence type="ECO:0000313" key="1">
    <source>
        <dbReference type="EMBL" id="GHC98246.1"/>
    </source>
</evidence>
<dbReference type="Proteomes" id="UP000638353">
    <property type="component" value="Unassembled WGS sequence"/>
</dbReference>
<evidence type="ECO:0008006" key="3">
    <source>
        <dbReference type="Google" id="ProtNLM"/>
    </source>
</evidence>
<dbReference type="EMBL" id="BMVC01000007">
    <property type="protein sequence ID" value="GHC98246.1"/>
    <property type="molecule type" value="Genomic_DNA"/>
</dbReference>